<evidence type="ECO:0000313" key="1">
    <source>
        <dbReference type="EMBL" id="CAD1480776.1"/>
    </source>
</evidence>
<proteinExistence type="predicted"/>
<dbReference type="AlphaFoldDB" id="A0A6V7HLP2"/>
<protein>
    <submittedName>
        <fullName evidence="1">Uncharacterized protein</fullName>
    </submittedName>
</protein>
<dbReference type="Proteomes" id="UP000752696">
    <property type="component" value="Unassembled WGS sequence"/>
</dbReference>
<dbReference type="OrthoDB" id="10377034at2759"/>
<name>A0A6V7HLP2_9HYME</name>
<gene>
    <name evidence="1" type="ORF">MHI_LOCUS962173</name>
</gene>
<comment type="caution">
    <text evidence="1">The sequence shown here is derived from an EMBL/GenBank/DDBJ whole genome shotgun (WGS) entry which is preliminary data.</text>
</comment>
<keyword evidence="2" id="KW-1185">Reference proteome</keyword>
<feature type="non-terminal residue" evidence="1">
    <location>
        <position position="81"/>
    </location>
</feature>
<accession>A0A6V7HLP2</accession>
<reference evidence="1" key="1">
    <citation type="submission" date="2020-07" db="EMBL/GenBank/DDBJ databases">
        <authorList>
            <person name="Nazaruddin N."/>
        </authorList>
    </citation>
    <scope>NUCLEOTIDE SEQUENCE</scope>
</reference>
<sequence length="81" mass="8682">MCTACIRSSEDGAAMPRIYRRHAVCFCVSPICRATPQRGIVTTLQLVDQSEQNASALLARFANSSLATGTLDLTPGGEKPR</sequence>
<dbReference type="EMBL" id="CAJDYZ010012730">
    <property type="protein sequence ID" value="CAD1480776.1"/>
    <property type="molecule type" value="Genomic_DNA"/>
</dbReference>
<evidence type="ECO:0000313" key="2">
    <source>
        <dbReference type="Proteomes" id="UP000752696"/>
    </source>
</evidence>
<organism evidence="1 2">
    <name type="scientific">Heterotrigona itama</name>
    <dbReference type="NCBI Taxonomy" id="395501"/>
    <lineage>
        <taxon>Eukaryota</taxon>
        <taxon>Metazoa</taxon>
        <taxon>Ecdysozoa</taxon>
        <taxon>Arthropoda</taxon>
        <taxon>Hexapoda</taxon>
        <taxon>Insecta</taxon>
        <taxon>Pterygota</taxon>
        <taxon>Neoptera</taxon>
        <taxon>Endopterygota</taxon>
        <taxon>Hymenoptera</taxon>
        <taxon>Apocrita</taxon>
        <taxon>Aculeata</taxon>
        <taxon>Apoidea</taxon>
        <taxon>Anthophila</taxon>
        <taxon>Apidae</taxon>
        <taxon>Heterotrigona</taxon>
    </lineage>
</organism>